<keyword evidence="1" id="KW-0472">Membrane</keyword>
<keyword evidence="1" id="KW-1133">Transmembrane helix</keyword>
<evidence type="ECO:0000313" key="2">
    <source>
        <dbReference type="EMBL" id="KAI3903420.1"/>
    </source>
</evidence>
<keyword evidence="3" id="KW-1185">Reference proteome</keyword>
<dbReference type="Proteomes" id="UP001202328">
    <property type="component" value="Unassembled WGS sequence"/>
</dbReference>
<reference evidence="2" key="1">
    <citation type="submission" date="2022-04" db="EMBL/GenBank/DDBJ databases">
        <title>A functionally conserved STORR gene fusion in Papaver species that diverged 16.8 million years ago.</title>
        <authorList>
            <person name="Catania T."/>
        </authorList>
    </citation>
    <scope>NUCLEOTIDE SEQUENCE</scope>
    <source>
        <strain evidence="2">S-188037</strain>
    </source>
</reference>
<dbReference type="EMBL" id="JAJJMB010011222">
    <property type="protein sequence ID" value="KAI3903420.1"/>
    <property type="molecule type" value="Genomic_DNA"/>
</dbReference>
<name>A0AAD4XCF8_9MAGN</name>
<keyword evidence="1" id="KW-0812">Transmembrane</keyword>
<comment type="caution">
    <text evidence="2">The sequence shown here is derived from an EMBL/GenBank/DDBJ whole genome shotgun (WGS) entry which is preliminary data.</text>
</comment>
<gene>
    <name evidence="2" type="ORF">MKW98_032074</name>
</gene>
<organism evidence="2 3">
    <name type="scientific">Papaver atlanticum</name>
    <dbReference type="NCBI Taxonomy" id="357466"/>
    <lineage>
        <taxon>Eukaryota</taxon>
        <taxon>Viridiplantae</taxon>
        <taxon>Streptophyta</taxon>
        <taxon>Embryophyta</taxon>
        <taxon>Tracheophyta</taxon>
        <taxon>Spermatophyta</taxon>
        <taxon>Magnoliopsida</taxon>
        <taxon>Ranunculales</taxon>
        <taxon>Papaveraceae</taxon>
        <taxon>Papaveroideae</taxon>
        <taxon>Papaver</taxon>
    </lineage>
</organism>
<sequence length="96" mass="11526">MIQWSQYSESNRFTYRFQEYSSFVLTLTSLCFRVFIVPKQHLSMSTINGLTQRVCQPCEERRKMIMNTPSETYDEEWEKMCSLCKIMKTLASTYQH</sequence>
<proteinExistence type="predicted"/>
<evidence type="ECO:0000313" key="3">
    <source>
        <dbReference type="Proteomes" id="UP001202328"/>
    </source>
</evidence>
<accession>A0AAD4XCF8</accession>
<evidence type="ECO:0000256" key="1">
    <source>
        <dbReference type="SAM" id="Phobius"/>
    </source>
</evidence>
<feature type="transmembrane region" description="Helical" evidence="1">
    <location>
        <begin position="20"/>
        <end position="37"/>
    </location>
</feature>
<dbReference type="AlphaFoldDB" id="A0AAD4XCF8"/>
<protein>
    <submittedName>
        <fullName evidence="2">Uncharacterized protein</fullName>
    </submittedName>
</protein>